<reference evidence="1" key="1">
    <citation type="submission" date="2020-03" db="EMBL/GenBank/DDBJ databases">
        <title>Psychroflexus Maritimus sp. nov., isolate from marine sediment.</title>
        <authorList>
            <person name="Zhong Y.-L."/>
        </authorList>
    </citation>
    <scope>NUCLEOTIDE SEQUENCE</scope>
    <source>
        <strain evidence="1">C1</strain>
    </source>
</reference>
<dbReference type="AlphaFoldDB" id="A0A967DXK0"/>
<name>A0A967DXK0_9FLAO</name>
<dbReference type="Proteomes" id="UP000643701">
    <property type="component" value="Unassembled WGS sequence"/>
</dbReference>
<gene>
    <name evidence="1" type="ORF">G7034_00660</name>
</gene>
<dbReference type="EMBL" id="JAANAS010000001">
    <property type="protein sequence ID" value="NGZ88760.1"/>
    <property type="molecule type" value="Genomic_DNA"/>
</dbReference>
<organism evidence="1 2">
    <name type="scientific">Psychroflexus maritimus</name>
    <dbReference type="NCBI Taxonomy" id="2714865"/>
    <lineage>
        <taxon>Bacteria</taxon>
        <taxon>Pseudomonadati</taxon>
        <taxon>Bacteroidota</taxon>
        <taxon>Flavobacteriia</taxon>
        <taxon>Flavobacteriales</taxon>
        <taxon>Flavobacteriaceae</taxon>
        <taxon>Psychroflexus</taxon>
    </lineage>
</organism>
<dbReference type="InterPro" id="IPR025245">
    <property type="entry name" value="DUF4197"/>
</dbReference>
<dbReference type="Pfam" id="PF13852">
    <property type="entry name" value="DUF4197"/>
    <property type="match status" value="1"/>
</dbReference>
<evidence type="ECO:0000313" key="2">
    <source>
        <dbReference type="Proteomes" id="UP000643701"/>
    </source>
</evidence>
<evidence type="ECO:0000313" key="1">
    <source>
        <dbReference type="EMBL" id="NGZ88760.1"/>
    </source>
</evidence>
<sequence length="233" mass="26061">MKKTFFLLCLAFTLSSCDELQQIANEAVLTNQSDSQISSGLKQALELGVERQVKELTAPGGFFQNEEVRILLPEELRKVETALRRVGLNNLADEGLIALNATAEDAVKEATPIFVNAIKNMSIQDAQKVLMGNENAATQFLERQTSEELYASFYPVVEDSFQKVGADEIWSNLISKYNNLPLTSNVTTDLSDYITQQAMQGVFIMIAKEEKEIRNNAQARTTDLLRRVFSLQD</sequence>
<comment type="caution">
    <text evidence="1">The sequence shown here is derived from an EMBL/GenBank/DDBJ whole genome shotgun (WGS) entry which is preliminary data.</text>
</comment>
<dbReference type="RefSeq" id="WP_166399026.1">
    <property type="nucleotide sequence ID" value="NZ_JAANAS010000001.1"/>
</dbReference>
<keyword evidence="2" id="KW-1185">Reference proteome</keyword>
<proteinExistence type="predicted"/>
<accession>A0A967DXK0</accession>
<dbReference type="PROSITE" id="PS51257">
    <property type="entry name" value="PROKAR_LIPOPROTEIN"/>
    <property type="match status" value="1"/>
</dbReference>
<protein>
    <submittedName>
        <fullName evidence="1">DUF4197 domain-containing protein</fullName>
    </submittedName>
</protein>